<gene>
    <name evidence="1" type="ORF">PT974_10211</name>
</gene>
<evidence type="ECO:0000313" key="1">
    <source>
        <dbReference type="EMBL" id="KAK5988722.1"/>
    </source>
</evidence>
<keyword evidence="2" id="KW-1185">Reference proteome</keyword>
<protein>
    <submittedName>
        <fullName evidence="1">Uncharacterized protein</fullName>
    </submittedName>
</protein>
<name>A0ABR0S976_9HYPO</name>
<accession>A0ABR0S976</accession>
<reference evidence="1 2" key="1">
    <citation type="submission" date="2024-01" db="EMBL/GenBank/DDBJ databases">
        <title>Complete genome of Cladobotryum mycophilum ATHUM6906.</title>
        <authorList>
            <person name="Christinaki A.C."/>
            <person name="Myridakis A.I."/>
            <person name="Kouvelis V.N."/>
        </authorList>
    </citation>
    <scope>NUCLEOTIDE SEQUENCE [LARGE SCALE GENOMIC DNA]</scope>
    <source>
        <strain evidence="1 2">ATHUM6906</strain>
    </source>
</reference>
<proteinExistence type="predicted"/>
<sequence length="168" mass="18494">MAIPWPKDETWPADYREHAAKLSKYVHTALSVIDNADGQLVVQNIHTETKAAAAQAAKNIRIDISETNDRVEQAVSTLRENTEIINATNTTAKEAVNVNTANMKVVRDLKIIGQANKDNVVQTYDASVAAMYNAENLRQISVQTFREIIVNGQNAFIGTLSLQCKPAD</sequence>
<evidence type="ECO:0000313" key="2">
    <source>
        <dbReference type="Proteomes" id="UP001338125"/>
    </source>
</evidence>
<dbReference type="EMBL" id="JAVFKD010000015">
    <property type="protein sequence ID" value="KAK5988722.1"/>
    <property type="molecule type" value="Genomic_DNA"/>
</dbReference>
<organism evidence="1 2">
    <name type="scientific">Cladobotryum mycophilum</name>
    <dbReference type="NCBI Taxonomy" id="491253"/>
    <lineage>
        <taxon>Eukaryota</taxon>
        <taxon>Fungi</taxon>
        <taxon>Dikarya</taxon>
        <taxon>Ascomycota</taxon>
        <taxon>Pezizomycotina</taxon>
        <taxon>Sordariomycetes</taxon>
        <taxon>Hypocreomycetidae</taxon>
        <taxon>Hypocreales</taxon>
        <taxon>Hypocreaceae</taxon>
        <taxon>Cladobotryum</taxon>
    </lineage>
</organism>
<comment type="caution">
    <text evidence="1">The sequence shown here is derived from an EMBL/GenBank/DDBJ whole genome shotgun (WGS) entry which is preliminary data.</text>
</comment>
<dbReference type="Proteomes" id="UP001338125">
    <property type="component" value="Unassembled WGS sequence"/>
</dbReference>